<dbReference type="PROSITE" id="PS51257">
    <property type="entry name" value="PROKAR_LIPOPROTEIN"/>
    <property type="match status" value="1"/>
</dbReference>
<dbReference type="Proteomes" id="UP000294545">
    <property type="component" value="Unassembled WGS sequence"/>
</dbReference>
<dbReference type="RefSeq" id="WP_132283094.1">
    <property type="nucleotide sequence ID" value="NZ_SMGQ01000015.1"/>
</dbReference>
<proteinExistence type="predicted"/>
<evidence type="ECO:0000313" key="2">
    <source>
        <dbReference type="EMBL" id="TCK90654.1"/>
    </source>
</evidence>
<name>A0A4R1MHP5_9FIRM</name>
<organism evidence="2 3">
    <name type="scientific">Natranaerovirga hydrolytica</name>
    <dbReference type="NCBI Taxonomy" id="680378"/>
    <lineage>
        <taxon>Bacteria</taxon>
        <taxon>Bacillati</taxon>
        <taxon>Bacillota</taxon>
        <taxon>Clostridia</taxon>
        <taxon>Lachnospirales</taxon>
        <taxon>Natranaerovirgaceae</taxon>
        <taxon>Natranaerovirga</taxon>
    </lineage>
</organism>
<sequence length="193" mass="22927">MNYRKKTTKIFLISIFVILSLTLSSCNPREKNKVEEDMVDKEIVNQEDIMMNNGFTVGENIDYVTFYYIRSKPPYLKIDPDKDIEFIHGPMLDRSVAVYNFMIWDYTMEDVSEATFTEEYGDKYAQQTLDQLAKMREVCNSYGFTNENRLTSEWVLENQKEALELRQAFIDLKLYWITESMIRLNDSHIKNKE</sequence>
<evidence type="ECO:0000256" key="1">
    <source>
        <dbReference type="SAM" id="SignalP"/>
    </source>
</evidence>
<dbReference type="AlphaFoldDB" id="A0A4R1MHP5"/>
<keyword evidence="3" id="KW-1185">Reference proteome</keyword>
<evidence type="ECO:0000313" key="3">
    <source>
        <dbReference type="Proteomes" id="UP000294545"/>
    </source>
</evidence>
<keyword evidence="1" id="KW-0732">Signal</keyword>
<comment type="caution">
    <text evidence="2">The sequence shown here is derived from an EMBL/GenBank/DDBJ whole genome shotgun (WGS) entry which is preliminary data.</text>
</comment>
<dbReference type="EMBL" id="SMGQ01000015">
    <property type="protein sequence ID" value="TCK90654.1"/>
    <property type="molecule type" value="Genomic_DNA"/>
</dbReference>
<feature type="signal peptide" evidence="1">
    <location>
        <begin position="1"/>
        <end position="25"/>
    </location>
</feature>
<gene>
    <name evidence="2" type="ORF">EDC19_2423</name>
</gene>
<accession>A0A4R1MHP5</accession>
<protein>
    <submittedName>
        <fullName evidence="2">Uncharacterized protein</fullName>
    </submittedName>
</protein>
<reference evidence="2 3" key="1">
    <citation type="submission" date="2019-03" db="EMBL/GenBank/DDBJ databases">
        <title>Genomic Encyclopedia of Type Strains, Phase IV (KMG-IV): sequencing the most valuable type-strain genomes for metagenomic binning, comparative biology and taxonomic classification.</title>
        <authorList>
            <person name="Goeker M."/>
        </authorList>
    </citation>
    <scope>NUCLEOTIDE SEQUENCE [LARGE SCALE GENOMIC DNA]</scope>
    <source>
        <strain evidence="2 3">DSM 24176</strain>
    </source>
</reference>
<dbReference type="OrthoDB" id="383937at2"/>
<feature type="chain" id="PRO_5039423035" evidence="1">
    <location>
        <begin position="26"/>
        <end position="193"/>
    </location>
</feature>